<evidence type="ECO:0000313" key="8">
    <source>
        <dbReference type="Proteomes" id="UP000264820"/>
    </source>
</evidence>
<evidence type="ECO:0008006" key="9">
    <source>
        <dbReference type="Google" id="ProtNLM"/>
    </source>
</evidence>
<feature type="transmembrane region" description="Helical" evidence="6">
    <location>
        <begin position="344"/>
        <end position="369"/>
    </location>
</feature>
<feature type="transmembrane region" description="Helical" evidence="6">
    <location>
        <begin position="235"/>
        <end position="254"/>
    </location>
</feature>
<protein>
    <recommendedName>
        <fullName evidence="9">Multidrug and toxin extrusion protein</fullName>
    </recommendedName>
</protein>
<keyword evidence="4 6" id="KW-1133">Transmembrane helix</keyword>
<keyword evidence="5 6" id="KW-0472">Membrane</keyword>
<feature type="transmembrane region" description="Helical" evidence="6">
    <location>
        <begin position="194"/>
        <end position="214"/>
    </location>
</feature>
<accession>A0A3Q2YYH6</accession>
<dbReference type="Proteomes" id="UP000264820">
    <property type="component" value="Unplaced"/>
</dbReference>
<evidence type="ECO:0000256" key="1">
    <source>
        <dbReference type="ARBA" id="ARBA00004141"/>
    </source>
</evidence>
<organism evidence="7 8">
    <name type="scientific">Hippocampus comes</name>
    <name type="common">Tiger tail seahorse</name>
    <dbReference type="NCBI Taxonomy" id="109280"/>
    <lineage>
        <taxon>Eukaryota</taxon>
        <taxon>Metazoa</taxon>
        <taxon>Chordata</taxon>
        <taxon>Craniata</taxon>
        <taxon>Vertebrata</taxon>
        <taxon>Euteleostomi</taxon>
        <taxon>Actinopterygii</taxon>
        <taxon>Neopterygii</taxon>
        <taxon>Teleostei</taxon>
        <taxon>Neoteleostei</taxon>
        <taxon>Acanthomorphata</taxon>
        <taxon>Syngnathiaria</taxon>
        <taxon>Syngnathiformes</taxon>
        <taxon>Syngnathoidei</taxon>
        <taxon>Syngnathidae</taxon>
        <taxon>Hippocampus</taxon>
    </lineage>
</organism>
<dbReference type="GO" id="GO:1990961">
    <property type="term" value="P:xenobiotic detoxification by transmembrane export across the plasma membrane"/>
    <property type="evidence" value="ECO:0007669"/>
    <property type="project" value="InterPro"/>
</dbReference>
<dbReference type="InterPro" id="IPR002528">
    <property type="entry name" value="MATE_fam"/>
</dbReference>
<evidence type="ECO:0000256" key="3">
    <source>
        <dbReference type="ARBA" id="ARBA00022692"/>
    </source>
</evidence>
<evidence type="ECO:0000256" key="5">
    <source>
        <dbReference type="ARBA" id="ARBA00023136"/>
    </source>
</evidence>
<comment type="similarity">
    <text evidence="2">Belongs to the multi antimicrobial extrusion (MATE) (TC 2.A.66.1) family.</text>
</comment>
<dbReference type="Pfam" id="PF01554">
    <property type="entry name" value="MatE"/>
    <property type="match status" value="2"/>
</dbReference>
<dbReference type="GO" id="GO:0016020">
    <property type="term" value="C:membrane"/>
    <property type="evidence" value="ECO:0007669"/>
    <property type="project" value="UniProtKB-SubCell"/>
</dbReference>
<evidence type="ECO:0000256" key="4">
    <source>
        <dbReference type="ARBA" id="ARBA00022989"/>
    </source>
</evidence>
<dbReference type="AlphaFoldDB" id="A0A3Q2YYH6"/>
<evidence type="ECO:0000256" key="2">
    <source>
        <dbReference type="ARBA" id="ARBA00010199"/>
    </source>
</evidence>
<sequence>MKITDNAVQPPEVVGASEASSLGLWLERIGGFNLTSYRTELILLLKLAGPMVISQMMIFMISIVSMVFCGHLGRMEFSAVSLAIATFGSGNLKRVGAILQRGVLILLLACFPCWAVLVNTECFLLAVKQSPEVAHLAQLYVTIFMPALPVKCVFFFSQGIIWPQVITGAIANILNAVFNYVFLHLLHLGVVGSAAANAFSQCVLSIILFSYIFWKGLHNSTWGGWSPDCLQEWGPFFKLAMPSMLMFCMEWWAFEVGGCLAGIISEVELGAQSVMYQLTIVAFMFPIGMAAAASVRVGNALGAGNSEQAKLSCKVSIICTCKGLYYLWVTVVNRKDILNRTADVMVIFVLMHLADAIAGVSGGVFRGLGKQKVGALSNLIGHYFIGFPIGVSLLFKTPLGVVGKKITLSWTHTFCNHQNETLLSLLASVVS</sequence>
<dbReference type="GeneTree" id="ENSGT00940000163234"/>
<reference evidence="7" key="2">
    <citation type="submission" date="2025-09" db="UniProtKB">
        <authorList>
            <consortium name="Ensembl"/>
        </authorList>
    </citation>
    <scope>IDENTIFICATION</scope>
</reference>
<dbReference type="InterPro" id="IPR045069">
    <property type="entry name" value="MATE_euk"/>
</dbReference>
<dbReference type="CDD" id="cd13132">
    <property type="entry name" value="MATE_eukaryotic"/>
    <property type="match status" value="1"/>
</dbReference>
<feature type="transmembrane region" description="Helical" evidence="6">
    <location>
        <begin position="375"/>
        <end position="395"/>
    </location>
</feature>
<reference evidence="7" key="1">
    <citation type="submission" date="2025-08" db="UniProtKB">
        <authorList>
            <consortium name="Ensembl"/>
        </authorList>
    </citation>
    <scope>IDENTIFICATION</scope>
</reference>
<evidence type="ECO:0000256" key="6">
    <source>
        <dbReference type="SAM" id="Phobius"/>
    </source>
</evidence>
<dbReference type="GO" id="GO:0015297">
    <property type="term" value="F:antiporter activity"/>
    <property type="evidence" value="ECO:0007669"/>
    <property type="project" value="InterPro"/>
</dbReference>
<name>A0A3Q2YYH6_HIPCM</name>
<comment type="subcellular location">
    <subcellularLocation>
        <location evidence="1">Membrane</location>
        <topology evidence="1">Multi-pass membrane protein</topology>
    </subcellularLocation>
</comment>
<feature type="transmembrane region" description="Helical" evidence="6">
    <location>
        <begin position="103"/>
        <end position="127"/>
    </location>
</feature>
<feature type="transmembrane region" description="Helical" evidence="6">
    <location>
        <begin position="169"/>
        <end position="188"/>
    </location>
</feature>
<feature type="transmembrane region" description="Helical" evidence="6">
    <location>
        <begin position="47"/>
        <end position="69"/>
    </location>
</feature>
<keyword evidence="3 6" id="KW-0812">Transmembrane</keyword>
<evidence type="ECO:0000313" key="7">
    <source>
        <dbReference type="Ensembl" id="ENSHCOP00000024032.1"/>
    </source>
</evidence>
<dbReference type="GO" id="GO:0042910">
    <property type="term" value="F:xenobiotic transmembrane transporter activity"/>
    <property type="evidence" value="ECO:0007669"/>
    <property type="project" value="InterPro"/>
</dbReference>
<feature type="transmembrane region" description="Helical" evidence="6">
    <location>
        <begin position="139"/>
        <end position="157"/>
    </location>
</feature>
<dbReference type="PANTHER" id="PTHR11206">
    <property type="entry name" value="MULTIDRUG RESISTANCE PROTEIN"/>
    <property type="match status" value="1"/>
</dbReference>
<feature type="transmembrane region" description="Helical" evidence="6">
    <location>
        <begin position="274"/>
        <end position="295"/>
    </location>
</feature>
<dbReference type="Ensembl" id="ENSHCOT00000016824.1">
    <property type="protein sequence ID" value="ENSHCOP00000024032.1"/>
    <property type="gene ID" value="ENSHCOG00000013219.1"/>
</dbReference>
<keyword evidence="8" id="KW-1185">Reference proteome</keyword>
<proteinExistence type="inferred from homology"/>